<organism evidence="1 2">
    <name type="scientific">Propionispira arboris</name>
    <dbReference type="NCBI Taxonomy" id="84035"/>
    <lineage>
        <taxon>Bacteria</taxon>
        <taxon>Bacillati</taxon>
        <taxon>Bacillota</taxon>
        <taxon>Negativicutes</taxon>
        <taxon>Selenomonadales</taxon>
        <taxon>Selenomonadaceae</taxon>
        <taxon>Propionispira</taxon>
    </lineage>
</organism>
<sequence length="358" mass="39324">MLLIEGRHGCMAAKLMPVDNLIPGMILADAALSLNGKVLLGKGVDLTPRHITLLITWDVQSVFVDSTEAEAEPVETLTERPTESLECLACLNEQNEIVQTVGVNFDIVRKFDIIPVAQIRNSVQLICSAISPVHSFEVMNALLINQATLTDFIPRHSVMVAYFSGMIAHQLKWSEADIAGVVMASLLHDIGNLSMHSIDDLRTKTDFAKTAALLKKTQGLSNQVILGIVQHRERSDGGGYPTGAQGDKIHPYARVIGVADFFHNVAYKDTCNNPFPVLDTLTAGMFDKFDLKICMIFIGQIKNSLLNNRIMLSNGKEAQIVFFNSSAYSLPIVKTLDGEFIDLSKNTNIHIAKMISPF</sequence>
<dbReference type="STRING" id="84035.SAMN05660742_1247"/>
<protein>
    <submittedName>
        <fullName evidence="1">HD-GYP domain, c-di-GMP phosphodiesterase class II (Or its inactivated variant)</fullName>
    </submittedName>
</protein>
<dbReference type="PANTHER" id="PTHR43155:SF2">
    <property type="entry name" value="CYCLIC DI-GMP PHOSPHODIESTERASE PA4108"/>
    <property type="match status" value="1"/>
</dbReference>
<dbReference type="PANTHER" id="PTHR43155">
    <property type="entry name" value="CYCLIC DI-GMP PHOSPHODIESTERASE PA4108-RELATED"/>
    <property type="match status" value="1"/>
</dbReference>
<proteinExistence type="predicted"/>
<dbReference type="AlphaFoldDB" id="A0A1H7CPP4"/>
<evidence type="ECO:0000313" key="1">
    <source>
        <dbReference type="EMBL" id="SEJ91723.1"/>
    </source>
</evidence>
<name>A0A1H7CPP4_9FIRM</name>
<accession>A0A1H7CPP4</accession>
<gene>
    <name evidence="1" type="ORF">SAMN05660742_1247</name>
</gene>
<dbReference type="EMBL" id="FNZK01000024">
    <property type="protein sequence ID" value="SEJ91723.1"/>
    <property type="molecule type" value="Genomic_DNA"/>
</dbReference>
<keyword evidence="2" id="KW-1185">Reference proteome</keyword>
<reference evidence="1 2" key="1">
    <citation type="submission" date="2016-10" db="EMBL/GenBank/DDBJ databases">
        <authorList>
            <person name="de Groot N.N."/>
        </authorList>
    </citation>
    <scope>NUCLEOTIDE SEQUENCE [LARGE SCALE GENOMIC DNA]</scope>
    <source>
        <strain evidence="1 2">DSM 2179</strain>
    </source>
</reference>
<dbReference type="InterPro" id="IPR003607">
    <property type="entry name" value="HD/PDEase_dom"/>
</dbReference>
<dbReference type="Proteomes" id="UP000199662">
    <property type="component" value="Unassembled WGS sequence"/>
</dbReference>
<dbReference type="CDD" id="cd00077">
    <property type="entry name" value="HDc"/>
    <property type="match status" value="1"/>
</dbReference>
<dbReference type="SUPFAM" id="SSF109604">
    <property type="entry name" value="HD-domain/PDEase-like"/>
    <property type="match status" value="1"/>
</dbReference>
<evidence type="ECO:0000313" key="2">
    <source>
        <dbReference type="Proteomes" id="UP000199662"/>
    </source>
</evidence>
<dbReference type="Pfam" id="PF13487">
    <property type="entry name" value="HD_5"/>
    <property type="match status" value="1"/>
</dbReference>
<dbReference type="Gene3D" id="1.10.3210.10">
    <property type="entry name" value="Hypothetical protein af1432"/>
    <property type="match status" value="1"/>
</dbReference>